<dbReference type="Proteomes" id="UP000566819">
    <property type="component" value="Unassembled WGS sequence"/>
</dbReference>
<dbReference type="AlphaFoldDB" id="A0A8H4RSU0"/>
<dbReference type="OrthoDB" id="3476275at2759"/>
<comment type="caution">
    <text evidence="1">The sequence shown here is derived from an EMBL/GenBank/DDBJ whole genome shotgun (WGS) entry which is preliminary data.</text>
</comment>
<name>A0A8H4RSU0_9HELO</name>
<sequence length="473" mass="54549">MQEWNEQIEIESTTNRMPASPKDLVLSLIAASRRTQPEKMIEQPEEQAAVDISCESHSSNSFKNVTFRACVLYRCDLSNCQLLNCEITQSTLSNSTLHDSDIKKSILLKSKLHHCRCKDEDYDFHVDIDSPIFRSFFRDCSIEDTGIWNSKIHRSSIVAGGVENCHVTTSNLTSVIMDYCEAYTCSFASGMVNSSYLQEYKADDNTQVHDCEVMKCSLAFRKFPAEIRIPIFHQAMSWSKRVPALIVALRGDQKLYHEALEYYSKTPFTLDVTREGWHYHWHKSIKCRLGETPRWIYMPAGLFVKVEKLTIDCVDQNLHERLVEIYVQAPKTLRELEIRYFSLIWWSEIWVAASRAMTSLSSLEKFTLTWATKPALPNEPAWKQLYPGTLIRGIAYATQRNGEPVRDRKNIVVPDEKSIIKVVNENGVFVVKEELEGTRFGIVTSWIWQAEKGKTLKWVDVDEEGISWNGRLY</sequence>
<dbReference type="SUPFAM" id="SSF141571">
    <property type="entry name" value="Pentapeptide repeat-like"/>
    <property type="match status" value="1"/>
</dbReference>
<reference evidence="1 2" key="1">
    <citation type="submission" date="2020-03" db="EMBL/GenBank/DDBJ databases">
        <title>Draft Genome Sequence of Cudoniella acicularis.</title>
        <authorList>
            <person name="Buettner E."/>
            <person name="Kellner H."/>
        </authorList>
    </citation>
    <scope>NUCLEOTIDE SEQUENCE [LARGE SCALE GENOMIC DNA]</scope>
    <source>
        <strain evidence="1 2">DSM 108380</strain>
    </source>
</reference>
<dbReference type="EMBL" id="JAAMPI010000122">
    <property type="protein sequence ID" value="KAF4635387.1"/>
    <property type="molecule type" value="Genomic_DNA"/>
</dbReference>
<gene>
    <name evidence="1" type="ORF">G7Y89_g2717</name>
</gene>
<dbReference type="Pfam" id="PF00805">
    <property type="entry name" value="Pentapeptide"/>
    <property type="match status" value="1"/>
</dbReference>
<accession>A0A8H4RSU0</accession>
<dbReference type="InterPro" id="IPR001646">
    <property type="entry name" value="5peptide_repeat"/>
</dbReference>
<evidence type="ECO:0000313" key="2">
    <source>
        <dbReference type="Proteomes" id="UP000566819"/>
    </source>
</evidence>
<protein>
    <submittedName>
        <fullName evidence="1">Uncharacterized protein</fullName>
    </submittedName>
</protein>
<keyword evidence="2" id="KW-1185">Reference proteome</keyword>
<proteinExistence type="predicted"/>
<dbReference type="Gene3D" id="2.160.20.80">
    <property type="entry name" value="E3 ubiquitin-protein ligase SopA"/>
    <property type="match status" value="1"/>
</dbReference>
<organism evidence="1 2">
    <name type="scientific">Cudoniella acicularis</name>
    <dbReference type="NCBI Taxonomy" id="354080"/>
    <lineage>
        <taxon>Eukaryota</taxon>
        <taxon>Fungi</taxon>
        <taxon>Dikarya</taxon>
        <taxon>Ascomycota</taxon>
        <taxon>Pezizomycotina</taxon>
        <taxon>Leotiomycetes</taxon>
        <taxon>Helotiales</taxon>
        <taxon>Tricladiaceae</taxon>
        <taxon>Cudoniella</taxon>
    </lineage>
</organism>
<evidence type="ECO:0000313" key="1">
    <source>
        <dbReference type="EMBL" id="KAF4635387.1"/>
    </source>
</evidence>